<dbReference type="Proteomes" id="UP001146793">
    <property type="component" value="Unassembled WGS sequence"/>
</dbReference>
<evidence type="ECO:0000256" key="2">
    <source>
        <dbReference type="ARBA" id="ARBA00023054"/>
    </source>
</evidence>
<feature type="coiled-coil region" evidence="3">
    <location>
        <begin position="305"/>
        <end position="381"/>
    </location>
</feature>
<dbReference type="InterPro" id="IPR039116">
    <property type="entry name" value="CCDC93"/>
</dbReference>
<sequence>MSWGKQTKNVANDEQQEQIDLVEQRYEEINSVLLAAGYFRARIKGLSRFDKIIGGLAWCITSANVDVAAEVVFHEDSNLGQKIKMSTSITDALKEMKCPIIISPHQIQGLDTVALFPVVQWLVKKVMEVREEEGDLVRNYAVYNSQKKFDFPDEIEFQNTIMSSIDYVNYSGRRYLPKRRFRQSKSRTSNPEQKIRSTLLEFGRGYGISQNTSDSSKKKNNKDKKSSFDSALEELEGTKQTENQFQKEQQEVNELMKKLSSLEQGQGESVSTSILGNLVGIQGEQISVLATEYEEGTKSLKIFDEDQQQRIRENYERQLSKLNEQYQTVSEKLEIMKDERNKLRGQVEIAKKKVSEKTDHKEKLQQEIKKIESIEKDEKNRKIIQQLKTLVIMNENLRKQEKEFKANCRIQHNELKQKEKELAGLNEGINSEREELIEKTYNQELAKWQKLRKILGERMREIGELKHKIDDVPTRVELIQYERRFVELYEQVNTKLKEQKKHFNSFNISNSVLGILTKEVEFLQAVNKRMKKALKNESVMSKFITNFTKFKNDVKSKLENVENAHNIELSSYQELERKHKKLLEKQRAYFHIVHEFQEECALNEKYQNQIKSLK</sequence>
<comment type="caution">
    <text evidence="7">The sequence shown here is derived from an EMBL/GenBank/DDBJ whole genome shotgun (WGS) entry which is preliminary data.</text>
</comment>
<dbReference type="PANTHER" id="PTHR16441:SF0">
    <property type="entry name" value="COILED-COIL DOMAIN-CONTAINING PROTEIN 93"/>
    <property type="match status" value="1"/>
</dbReference>
<evidence type="ECO:0000259" key="6">
    <source>
        <dbReference type="Pfam" id="PF21673"/>
    </source>
</evidence>
<dbReference type="EMBL" id="JANTQA010000070">
    <property type="protein sequence ID" value="KAJ3425934.1"/>
    <property type="molecule type" value="Genomic_DNA"/>
</dbReference>
<dbReference type="GO" id="GO:0006893">
    <property type="term" value="P:Golgi to plasma membrane transport"/>
    <property type="evidence" value="ECO:0007669"/>
    <property type="project" value="TreeGrafter"/>
</dbReference>
<dbReference type="PANTHER" id="PTHR16441">
    <property type="entry name" value="FIDIPIDINE"/>
    <property type="match status" value="1"/>
</dbReference>
<dbReference type="Pfam" id="PF21673">
    <property type="entry name" value="CCDC93_N"/>
    <property type="match status" value="1"/>
</dbReference>
<keyword evidence="2 3" id="KW-0175">Coiled coil</keyword>
<dbReference type="InterPro" id="IPR048747">
    <property type="entry name" value="CCDC93_N"/>
</dbReference>
<feature type="domain" description="CCDC93 N-terminal" evidence="6">
    <location>
        <begin position="24"/>
        <end position="128"/>
    </location>
</feature>
<organism evidence="7 8">
    <name type="scientific">Anaeramoeba flamelloides</name>
    <dbReference type="NCBI Taxonomy" id="1746091"/>
    <lineage>
        <taxon>Eukaryota</taxon>
        <taxon>Metamonada</taxon>
        <taxon>Anaeramoebidae</taxon>
        <taxon>Anaeramoeba</taxon>
    </lineage>
</organism>
<accession>A0AAV7YEM5</accession>
<protein>
    <submittedName>
        <fullName evidence="7">Coiled-coil domain-containing protein</fullName>
    </submittedName>
</protein>
<evidence type="ECO:0000313" key="8">
    <source>
        <dbReference type="Proteomes" id="UP001146793"/>
    </source>
</evidence>
<feature type="domain" description="CCDC93 coiled-coil" evidence="5">
    <location>
        <begin position="174"/>
        <end position="609"/>
    </location>
</feature>
<gene>
    <name evidence="7" type="ORF">M0812_28381</name>
</gene>
<name>A0AAV7YEM5_9EUKA</name>
<dbReference type="Pfam" id="PF09762">
    <property type="entry name" value="CCDC93_CC"/>
    <property type="match status" value="1"/>
</dbReference>
<reference evidence="7" key="1">
    <citation type="submission" date="2022-08" db="EMBL/GenBank/DDBJ databases">
        <title>Novel sulphate-reducing endosymbionts in the free-living metamonad Anaeramoeba.</title>
        <authorList>
            <person name="Jerlstrom-Hultqvist J."/>
            <person name="Cepicka I."/>
            <person name="Gallot-Lavallee L."/>
            <person name="Salas-Leiva D."/>
            <person name="Curtis B.A."/>
            <person name="Zahonova K."/>
            <person name="Pipaliya S."/>
            <person name="Dacks J."/>
            <person name="Roger A.J."/>
        </authorList>
    </citation>
    <scope>NUCLEOTIDE SEQUENCE</scope>
    <source>
        <strain evidence="7">Busselton2</strain>
    </source>
</reference>
<comment type="similarity">
    <text evidence="1">Belongs to the CCDC93 family.</text>
</comment>
<evidence type="ECO:0000256" key="1">
    <source>
        <dbReference type="ARBA" id="ARBA00007219"/>
    </source>
</evidence>
<proteinExistence type="inferred from homology"/>
<dbReference type="InterPro" id="IPR019159">
    <property type="entry name" value="CCDC93_CC"/>
</dbReference>
<feature type="region of interest" description="Disordered" evidence="4">
    <location>
        <begin position="206"/>
        <end position="243"/>
    </location>
</feature>
<evidence type="ECO:0000313" key="7">
    <source>
        <dbReference type="EMBL" id="KAJ3425934.1"/>
    </source>
</evidence>
<evidence type="ECO:0000256" key="3">
    <source>
        <dbReference type="SAM" id="Coils"/>
    </source>
</evidence>
<evidence type="ECO:0000256" key="4">
    <source>
        <dbReference type="SAM" id="MobiDB-lite"/>
    </source>
</evidence>
<evidence type="ECO:0000259" key="5">
    <source>
        <dbReference type="Pfam" id="PF09762"/>
    </source>
</evidence>
<dbReference type="AlphaFoldDB" id="A0AAV7YEM5"/>